<organism evidence="4">
    <name type="scientific">Candidatus Actinomarina minuta</name>
    <dbReference type="NCBI Taxonomy" id="1389454"/>
    <lineage>
        <taxon>Bacteria</taxon>
        <taxon>Bacillati</taxon>
        <taxon>Actinomycetota</taxon>
        <taxon>Actinomycetes</taxon>
        <taxon>Candidatus Actinomarinidae</taxon>
        <taxon>Candidatus Actinomarinales</taxon>
        <taxon>Candidatus Actinomarineae</taxon>
        <taxon>Candidatus Actinomarinaceae</taxon>
        <taxon>Candidatus Actinomarina</taxon>
    </lineage>
</organism>
<keyword evidence="3" id="KW-0812">Transmembrane</keyword>
<evidence type="ECO:0000256" key="1">
    <source>
        <dbReference type="SAM" id="Coils"/>
    </source>
</evidence>
<feature type="compositionally biased region" description="Polar residues" evidence="2">
    <location>
        <begin position="88"/>
        <end position="98"/>
    </location>
</feature>
<dbReference type="AlphaFoldDB" id="S5DQL5"/>
<reference evidence="4" key="1">
    <citation type="journal article" date="2013" name="Sci. Rep.">
        <title>Metagenomics uncovers a new group of low GC and ultra-small marine Actinobacteria.</title>
        <authorList>
            <person name="Ghai R."/>
            <person name="Mizuno C.M."/>
            <person name="Picazo A."/>
            <person name="Camacho A."/>
            <person name="Rodriguez-Valera F."/>
        </authorList>
    </citation>
    <scope>NUCLEOTIDE SEQUENCE</scope>
</reference>
<sequence>MSRKFIFRIMFISIFFSVVLNLHLNLEINSLASELESLNYEIINLEREKQSVEILYLEKYSIQNIDLLSKNNSYTRLDIQQTNKDLQAPYKSQSNNGDEATVLGFGK</sequence>
<dbReference type="EMBL" id="KC811124">
    <property type="protein sequence ID" value="AGQ19175.1"/>
    <property type="molecule type" value="Genomic_DNA"/>
</dbReference>
<feature type="region of interest" description="Disordered" evidence="2">
    <location>
        <begin position="88"/>
        <end position="107"/>
    </location>
</feature>
<keyword evidence="1" id="KW-0175">Coiled coil</keyword>
<evidence type="ECO:0000256" key="3">
    <source>
        <dbReference type="SAM" id="Phobius"/>
    </source>
</evidence>
<feature type="transmembrane region" description="Helical" evidence="3">
    <location>
        <begin position="5"/>
        <end position="24"/>
    </location>
</feature>
<name>S5DQL5_9ACTN</name>
<protein>
    <submittedName>
        <fullName evidence="4">MedDCM-OCT-S31-C31-cds22</fullName>
    </submittedName>
</protein>
<evidence type="ECO:0000256" key="2">
    <source>
        <dbReference type="SAM" id="MobiDB-lite"/>
    </source>
</evidence>
<evidence type="ECO:0000313" key="4">
    <source>
        <dbReference type="EMBL" id="AGQ19175.1"/>
    </source>
</evidence>
<keyword evidence="3" id="KW-0472">Membrane</keyword>
<feature type="coiled-coil region" evidence="1">
    <location>
        <begin position="28"/>
        <end position="55"/>
    </location>
</feature>
<proteinExistence type="predicted"/>
<accession>S5DQL5</accession>
<keyword evidence="3" id="KW-1133">Transmembrane helix</keyword>